<evidence type="ECO:0000256" key="1">
    <source>
        <dbReference type="SAM" id="SignalP"/>
    </source>
</evidence>
<keyword evidence="3" id="KW-1185">Reference proteome</keyword>
<organism evidence="2 3">
    <name type="scientific">Marasmius oreades</name>
    <name type="common">fairy-ring Marasmius</name>
    <dbReference type="NCBI Taxonomy" id="181124"/>
    <lineage>
        <taxon>Eukaryota</taxon>
        <taxon>Fungi</taxon>
        <taxon>Dikarya</taxon>
        <taxon>Basidiomycota</taxon>
        <taxon>Agaricomycotina</taxon>
        <taxon>Agaricomycetes</taxon>
        <taxon>Agaricomycetidae</taxon>
        <taxon>Agaricales</taxon>
        <taxon>Marasmiineae</taxon>
        <taxon>Marasmiaceae</taxon>
        <taxon>Marasmius</taxon>
    </lineage>
</organism>
<name>A0A9P7UX10_9AGAR</name>
<dbReference type="RefSeq" id="XP_043012684.1">
    <property type="nucleotide sequence ID" value="XM_043148092.1"/>
</dbReference>
<evidence type="ECO:0000313" key="3">
    <source>
        <dbReference type="Proteomes" id="UP001049176"/>
    </source>
</evidence>
<evidence type="ECO:0000313" key="2">
    <source>
        <dbReference type="EMBL" id="KAG7096214.1"/>
    </source>
</evidence>
<dbReference type="KEGG" id="more:E1B28_003666"/>
<dbReference type="OrthoDB" id="3000408at2759"/>
<feature type="signal peptide" evidence="1">
    <location>
        <begin position="1"/>
        <end position="23"/>
    </location>
</feature>
<dbReference type="AlphaFoldDB" id="A0A9P7UX10"/>
<keyword evidence="1" id="KW-0732">Signal</keyword>
<dbReference type="Proteomes" id="UP001049176">
    <property type="component" value="Chromosome 2"/>
</dbReference>
<proteinExistence type="predicted"/>
<dbReference type="GeneID" id="66072742"/>
<comment type="caution">
    <text evidence="2">The sequence shown here is derived from an EMBL/GenBank/DDBJ whole genome shotgun (WGS) entry which is preliminary data.</text>
</comment>
<accession>A0A9P7UX10</accession>
<protein>
    <submittedName>
        <fullName evidence="2">Uncharacterized protein</fullName>
    </submittedName>
</protein>
<sequence length="306" mass="32792">MKNSFSTLPLLLLSFLLISGVQADGGCPDGYEPIILDGEAICEEIIHRCVGGEERRYVDSNNARLCCDPREQLVIYDEESRAGVCCGFDQIYTGIKPNGKCCPPKSALNKDGACIPTPTPSSCQGCPAQQPGACQLKVTCGDATTSGLQFGKCYQLLYPNGQQLGRGAFNAEHIDQYAQGGYIQNIPFQICKAPTDCGTGPVRAVDKFYLKDLIGPADGSATYGWIGWPGFSGNHMVLTTSNTPADINQFQGKTSCSSCKCVVQLRAVGPACPAIQPGITIQLNKKVTLKLQFLEVPCNGKFNFPV</sequence>
<reference evidence="2" key="1">
    <citation type="journal article" date="2021" name="Genome Biol. Evol.">
        <title>The assembled and annotated genome of the fairy-ring fungus Marasmius oreades.</title>
        <authorList>
            <person name="Hiltunen M."/>
            <person name="Ament-Velasquez S.L."/>
            <person name="Johannesson H."/>
        </authorList>
    </citation>
    <scope>NUCLEOTIDE SEQUENCE</scope>
    <source>
        <strain evidence="2">03SP1</strain>
    </source>
</reference>
<gene>
    <name evidence="2" type="ORF">E1B28_003666</name>
</gene>
<feature type="chain" id="PRO_5040268254" evidence="1">
    <location>
        <begin position="24"/>
        <end position="306"/>
    </location>
</feature>
<dbReference type="EMBL" id="CM032182">
    <property type="protein sequence ID" value="KAG7096214.1"/>
    <property type="molecule type" value="Genomic_DNA"/>
</dbReference>